<dbReference type="InterPro" id="IPR050121">
    <property type="entry name" value="Cytochrome_P450_monoxygenase"/>
</dbReference>
<keyword evidence="8" id="KW-0472">Membrane</keyword>
<dbReference type="Gene3D" id="1.10.630.10">
    <property type="entry name" value="Cytochrome P450"/>
    <property type="match status" value="1"/>
</dbReference>
<evidence type="ECO:0000256" key="8">
    <source>
        <dbReference type="SAM" id="Phobius"/>
    </source>
</evidence>
<dbReference type="PANTHER" id="PTHR24305:SF157">
    <property type="entry name" value="N-ACETYLTRYPTOPHAN 6-HYDROXYLASE IVOC-RELATED"/>
    <property type="match status" value="1"/>
</dbReference>
<keyword evidence="8" id="KW-0812">Transmembrane</keyword>
<evidence type="ECO:0000313" key="10">
    <source>
        <dbReference type="Proteomes" id="UP001444661"/>
    </source>
</evidence>
<feature type="transmembrane region" description="Helical" evidence="8">
    <location>
        <begin position="20"/>
        <end position="42"/>
    </location>
</feature>
<evidence type="ECO:0000256" key="6">
    <source>
        <dbReference type="ARBA" id="ARBA00023004"/>
    </source>
</evidence>
<comment type="cofactor">
    <cofactor evidence="1">
        <name>heme</name>
        <dbReference type="ChEBI" id="CHEBI:30413"/>
    </cofactor>
</comment>
<dbReference type="InterPro" id="IPR001128">
    <property type="entry name" value="Cyt_P450"/>
</dbReference>
<feature type="transmembrane region" description="Helical" evidence="8">
    <location>
        <begin position="319"/>
        <end position="342"/>
    </location>
</feature>
<keyword evidence="6" id="KW-0408">Iron</keyword>
<dbReference type="PANTHER" id="PTHR24305">
    <property type="entry name" value="CYTOCHROME P450"/>
    <property type="match status" value="1"/>
</dbReference>
<keyword evidence="8" id="KW-1133">Transmembrane helix</keyword>
<sequence>MSVSMFMNGWQHGHLGVAHASVALLGGYLVYGLILAFYRLYLHPLAHFPGPRICAVTEWYEFYCYIVKGGQWGNQVQKMHERYGPIVRTSPWELSIRDPEFYSHLYVAASTRRTNMWPRGREGNGFESSHHLSVPHDLHRSRRKHLEPFFSRQGTTRVEHIITEEAEKLNARLLQLSGSGTIVHMDHALAAMTGDIIGFTTCGMQPNLVEDADFSPSWYELMLKTTTIAPLFRCFTWLNRLIQLLPASVMEGMYPESISNMMLGKAGRLYIERIKQELGDSQANNKQGEKKWNSAFHHLLSSDIPEEEKSTERLQAESMILLLAGTLAGAHTLTFVVFYLLASPAMEARLRTELEGAFVTAATAGKGQKMPSWTELEKLPYLTGCIKEALRLNGLVGNLARCSPDKELVYKQWVIPKNVPVGMSIRAMHTDASVFPDPMRFKPERWVGEYDPKMDRNFVPFTKGSRSCLGINLAWAEMYIATAALFGPGGPKMALYETDESDIKIVRDYIMGFPKPGTRGVRVRVG</sequence>
<comment type="similarity">
    <text evidence="2">Belongs to the cytochrome P450 family.</text>
</comment>
<dbReference type="InterPro" id="IPR002403">
    <property type="entry name" value="Cyt_P450_E_grp-IV"/>
</dbReference>
<keyword evidence="5" id="KW-0560">Oxidoreductase</keyword>
<protein>
    <recommendedName>
        <fullName evidence="11">Cytochrome P450</fullName>
    </recommendedName>
</protein>
<dbReference type="EMBL" id="JAQQWK010000002">
    <property type="protein sequence ID" value="KAK8052037.1"/>
    <property type="molecule type" value="Genomic_DNA"/>
</dbReference>
<evidence type="ECO:0000256" key="4">
    <source>
        <dbReference type="ARBA" id="ARBA00022723"/>
    </source>
</evidence>
<evidence type="ECO:0000256" key="1">
    <source>
        <dbReference type="ARBA" id="ARBA00001971"/>
    </source>
</evidence>
<dbReference type="InterPro" id="IPR036396">
    <property type="entry name" value="Cyt_P450_sf"/>
</dbReference>
<evidence type="ECO:0008006" key="11">
    <source>
        <dbReference type="Google" id="ProtNLM"/>
    </source>
</evidence>
<gene>
    <name evidence="9" type="ORF">PG993_003422</name>
</gene>
<evidence type="ECO:0000256" key="5">
    <source>
        <dbReference type="ARBA" id="ARBA00023002"/>
    </source>
</evidence>
<evidence type="ECO:0000256" key="7">
    <source>
        <dbReference type="ARBA" id="ARBA00023033"/>
    </source>
</evidence>
<evidence type="ECO:0000313" key="9">
    <source>
        <dbReference type="EMBL" id="KAK8052037.1"/>
    </source>
</evidence>
<dbReference type="SUPFAM" id="SSF48264">
    <property type="entry name" value="Cytochrome P450"/>
    <property type="match status" value="1"/>
</dbReference>
<evidence type="ECO:0000256" key="2">
    <source>
        <dbReference type="ARBA" id="ARBA00010617"/>
    </source>
</evidence>
<name>A0ABR1TZI3_9PEZI</name>
<accession>A0ABR1TZI3</accession>
<evidence type="ECO:0000256" key="3">
    <source>
        <dbReference type="ARBA" id="ARBA00022617"/>
    </source>
</evidence>
<keyword evidence="7" id="KW-0503">Monooxygenase</keyword>
<dbReference type="CDD" id="cd11062">
    <property type="entry name" value="CYP58-like"/>
    <property type="match status" value="1"/>
</dbReference>
<dbReference type="Proteomes" id="UP001444661">
    <property type="component" value="Unassembled WGS sequence"/>
</dbReference>
<organism evidence="9 10">
    <name type="scientific">Apiospora rasikravindrae</name>
    <dbReference type="NCBI Taxonomy" id="990691"/>
    <lineage>
        <taxon>Eukaryota</taxon>
        <taxon>Fungi</taxon>
        <taxon>Dikarya</taxon>
        <taxon>Ascomycota</taxon>
        <taxon>Pezizomycotina</taxon>
        <taxon>Sordariomycetes</taxon>
        <taxon>Xylariomycetidae</taxon>
        <taxon>Amphisphaeriales</taxon>
        <taxon>Apiosporaceae</taxon>
        <taxon>Apiospora</taxon>
    </lineage>
</organism>
<dbReference type="Pfam" id="PF00067">
    <property type="entry name" value="p450"/>
    <property type="match status" value="1"/>
</dbReference>
<reference evidence="9 10" key="1">
    <citation type="submission" date="2023-01" db="EMBL/GenBank/DDBJ databases">
        <title>Analysis of 21 Apiospora genomes using comparative genomics revels a genus with tremendous synthesis potential of carbohydrate active enzymes and secondary metabolites.</title>
        <authorList>
            <person name="Sorensen T."/>
        </authorList>
    </citation>
    <scope>NUCLEOTIDE SEQUENCE [LARGE SCALE GENOMIC DNA]</scope>
    <source>
        <strain evidence="9 10">CBS 33761</strain>
    </source>
</reference>
<keyword evidence="10" id="KW-1185">Reference proteome</keyword>
<dbReference type="PRINTS" id="PR00465">
    <property type="entry name" value="EP450IV"/>
</dbReference>
<keyword evidence="3" id="KW-0349">Heme</keyword>
<keyword evidence="4" id="KW-0479">Metal-binding</keyword>
<proteinExistence type="inferred from homology"/>
<comment type="caution">
    <text evidence="9">The sequence shown here is derived from an EMBL/GenBank/DDBJ whole genome shotgun (WGS) entry which is preliminary data.</text>
</comment>
<dbReference type="PRINTS" id="PR00385">
    <property type="entry name" value="P450"/>
</dbReference>